<dbReference type="InterPro" id="IPR011009">
    <property type="entry name" value="Kinase-like_dom_sf"/>
</dbReference>
<evidence type="ECO:0000313" key="3">
    <source>
        <dbReference type="Proteomes" id="UP000183994"/>
    </source>
</evidence>
<gene>
    <name evidence="2" type="ORF">SAMN02745216_03046</name>
</gene>
<name>A0A1M6QDL3_9BACT</name>
<organism evidence="2 3">
    <name type="scientific">Desulfatibacillum alkenivorans DSM 16219</name>
    <dbReference type="NCBI Taxonomy" id="1121393"/>
    <lineage>
        <taxon>Bacteria</taxon>
        <taxon>Pseudomonadati</taxon>
        <taxon>Thermodesulfobacteriota</taxon>
        <taxon>Desulfobacteria</taxon>
        <taxon>Desulfobacterales</taxon>
        <taxon>Desulfatibacillaceae</taxon>
        <taxon>Desulfatibacillum</taxon>
    </lineage>
</organism>
<proteinExistence type="predicted"/>
<sequence>MSLILDQPHAPREGEELDLASIEPFLKDSIPGLDGPIEISQFPSGHSNLTYSIKAGDRDLVLRRPPFGAKAKSAHDMGREYRVMSALHGKFPYCPKPLAYTEDASIIGSQFYVMERIKGTIIRKDLPEGLNLGPEKARALCLEMMDVLAQLHTLDIREVGLENFGKPKGYTQRQVQGWTRRYHNAKTPDTPDCEPIIKWLEANMPPEPDRASVLHGDFKMDNVILDPQNPTKIIGVLDWEMSTTGNPLMDLANPISYWAQADDDQDFIDIRMMPTHIPGALTRKELIERYVEKTGFDIPDFTFYMCFGVFRLIVIDQQIYYRFYHGQTKDERFAEFIHRVHVLTKKANAIIQGGMDL</sequence>
<protein>
    <submittedName>
        <fullName evidence="2">Predicted kinase, aminoglycoside phosphotransferase (APT) family</fullName>
    </submittedName>
</protein>
<dbReference type="InterPro" id="IPR041726">
    <property type="entry name" value="ACAD10_11_N"/>
</dbReference>
<dbReference type="InterPro" id="IPR002575">
    <property type="entry name" value="Aminoglycoside_PTrfase"/>
</dbReference>
<dbReference type="InterPro" id="IPR052898">
    <property type="entry name" value="ACAD10-like"/>
</dbReference>
<dbReference type="Gene3D" id="3.30.200.20">
    <property type="entry name" value="Phosphorylase Kinase, domain 1"/>
    <property type="match status" value="1"/>
</dbReference>
<evidence type="ECO:0000313" key="2">
    <source>
        <dbReference type="EMBL" id="SHK18332.1"/>
    </source>
</evidence>
<dbReference type="Gene3D" id="3.90.1200.10">
    <property type="match status" value="1"/>
</dbReference>
<dbReference type="OrthoDB" id="3806873at2"/>
<keyword evidence="3" id="KW-1185">Reference proteome</keyword>
<dbReference type="GO" id="GO:0016301">
    <property type="term" value="F:kinase activity"/>
    <property type="evidence" value="ECO:0007669"/>
    <property type="project" value="UniProtKB-KW"/>
</dbReference>
<evidence type="ECO:0000259" key="1">
    <source>
        <dbReference type="Pfam" id="PF01636"/>
    </source>
</evidence>
<dbReference type="EMBL" id="FQZU01000019">
    <property type="protein sequence ID" value="SHK18332.1"/>
    <property type="molecule type" value="Genomic_DNA"/>
</dbReference>
<dbReference type="SUPFAM" id="SSF56112">
    <property type="entry name" value="Protein kinase-like (PK-like)"/>
    <property type="match status" value="1"/>
</dbReference>
<dbReference type="RefSeq" id="WP_073477114.1">
    <property type="nucleotide sequence ID" value="NZ_FQZU01000019.1"/>
</dbReference>
<dbReference type="CDD" id="cd05154">
    <property type="entry name" value="ACAD10_11_N-like"/>
    <property type="match status" value="1"/>
</dbReference>
<dbReference type="PANTHER" id="PTHR47829">
    <property type="entry name" value="HYDROLASE, PUTATIVE (AFU_ORTHOLOGUE AFUA_1G12880)-RELATED"/>
    <property type="match status" value="1"/>
</dbReference>
<dbReference type="Proteomes" id="UP000183994">
    <property type="component" value="Unassembled WGS sequence"/>
</dbReference>
<accession>A0A1M6QDL3</accession>
<keyword evidence="2" id="KW-0418">Kinase</keyword>
<dbReference type="AlphaFoldDB" id="A0A1M6QDL3"/>
<keyword evidence="2" id="KW-0808">Transferase</keyword>
<dbReference type="PANTHER" id="PTHR47829:SF1">
    <property type="entry name" value="HAD FAMILY PHOSPHATASE"/>
    <property type="match status" value="1"/>
</dbReference>
<dbReference type="STRING" id="1121393.SAMN02745216_03046"/>
<dbReference type="Pfam" id="PF01636">
    <property type="entry name" value="APH"/>
    <property type="match status" value="1"/>
</dbReference>
<reference evidence="3" key="1">
    <citation type="submission" date="2016-11" db="EMBL/GenBank/DDBJ databases">
        <authorList>
            <person name="Varghese N."/>
            <person name="Submissions S."/>
        </authorList>
    </citation>
    <scope>NUCLEOTIDE SEQUENCE [LARGE SCALE GENOMIC DNA]</scope>
    <source>
        <strain evidence="3">DSM 16219</strain>
    </source>
</reference>
<feature type="domain" description="Aminoglycoside phosphotransferase" evidence="1">
    <location>
        <begin position="38"/>
        <end position="264"/>
    </location>
</feature>